<evidence type="ECO:0000313" key="11">
    <source>
        <dbReference type="EMBL" id="CAA9495072.1"/>
    </source>
</evidence>
<feature type="domain" description="Glycosyltransferase RgtA/B/C/D-like" evidence="10">
    <location>
        <begin position="95"/>
        <end position="253"/>
    </location>
</feature>
<feature type="transmembrane region" description="Helical" evidence="9">
    <location>
        <begin position="166"/>
        <end position="184"/>
    </location>
</feature>
<dbReference type="InterPro" id="IPR038731">
    <property type="entry name" value="RgtA/B/C-like"/>
</dbReference>
<dbReference type="GO" id="GO:0016763">
    <property type="term" value="F:pentosyltransferase activity"/>
    <property type="evidence" value="ECO:0007669"/>
    <property type="project" value="TreeGrafter"/>
</dbReference>
<dbReference type="PANTHER" id="PTHR33908">
    <property type="entry name" value="MANNOSYLTRANSFERASE YKCB-RELATED"/>
    <property type="match status" value="1"/>
</dbReference>
<evidence type="ECO:0000256" key="3">
    <source>
        <dbReference type="ARBA" id="ARBA00022676"/>
    </source>
</evidence>
<sequence length="460" mass="48113">MRSVRSGKRDPGDGGMSGEDGFEPQGRPRWFWPTLLGLVTVALIVRVLFATLVAPDLPPASDSAYYRQVAERLSSGLGHSVARAIGTGAPGPTASHPPGLTLVLAGLDTVGLRSWPAHRIALSLAGALGIGLLGLLGRRLGGPAIGIGAAALGAVHPLWFQHAGMVVSEALYLPLVVAALLLAVRCLDRPTNQRLAWLGGALGLLVIIRSEAVVLVLVLGGLTALLARARWRDRAVATVTILMACALVVSPWLVRNVVTLGAPTLSTNRGGTLAGANCDASVSGGGRGSFALRCAYGGAGAVLFSPPPPGGWDEVSVDRELTARTTDRVLASPGELPPLAATRVLRTFGLYMPNEQLVFDRREGRQREAQRAGQILHWLLLPLAVVGAGLLPRAWWRRWSLLLAPVAAAILTAATVYGSTRIRVVAEPSIALFASAAVVLSGRRLLARGRQPAARARAST</sequence>
<feature type="transmembrane region" description="Helical" evidence="9">
    <location>
        <begin position="235"/>
        <end position="254"/>
    </location>
</feature>
<feature type="transmembrane region" description="Helical" evidence="9">
    <location>
        <begin position="196"/>
        <end position="229"/>
    </location>
</feature>
<keyword evidence="7 9" id="KW-0472">Membrane</keyword>
<feature type="transmembrane region" description="Helical" evidence="9">
    <location>
        <begin position="30"/>
        <end position="54"/>
    </location>
</feature>
<feature type="transmembrane region" description="Helical" evidence="9">
    <location>
        <begin position="375"/>
        <end position="396"/>
    </location>
</feature>
<keyword evidence="6 9" id="KW-1133">Transmembrane helix</keyword>
<protein>
    <recommendedName>
        <fullName evidence="10">Glycosyltransferase RgtA/B/C/D-like domain-containing protein</fullName>
    </recommendedName>
</protein>
<evidence type="ECO:0000256" key="1">
    <source>
        <dbReference type="ARBA" id="ARBA00004651"/>
    </source>
</evidence>
<keyword evidence="2" id="KW-1003">Cell membrane</keyword>
<evidence type="ECO:0000256" key="8">
    <source>
        <dbReference type="SAM" id="MobiDB-lite"/>
    </source>
</evidence>
<accession>A0A6J4SJH6</accession>
<evidence type="ECO:0000256" key="4">
    <source>
        <dbReference type="ARBA" id="ARBA00022679"/>
    </source>
</evidence>
<proteinExistence type="predicted"/>
<feature type="transmembrane region" description="Helical" evidence="9">
    <location>
        <begin position="117"/>
        <end position="136"/>
    </location>
</feature>
<keyword evidence="4" id="KW-0808">Transferase</keyword>
<feature type="region of interest" description="Disordered" evidence="8">
    <location>
        <begin position="1"/>
        <end position="24"/>
    </location>
</feature>
<dbReference type="EMBL" id="CADCVV010000074">
    <property type="protein sequence ID" value="CAA9495072.1"/>
    <property type="molecule type" value="Genomic_DNA"/>
</dbReference>
<dbReference type="InterPro" id="IPR050297">
    <property type="entry name" value="LipidA_mod_glycosyltrf_83"/>
</dbReference>
<reference evidence="11" key="1">
    <citation type="submission" date="2020-02" db="EMBL/GenBank/DDBJ databases">
        <authorList>
            <person name="Meier V. D."/>
        </authorList>
    </citation>
    <scope>NUCLEOTIDE SEQUENCE</scope>
    <source>
        <strain evidence="11">AVDCRST_MAG17</strain>
    </source>
</reference>
<name>A0A6J4SJH6_9ACTN</name>
<comment type="subcellular location">
    <subcellularLocation>
        <location evidence="1">Cell membrane</location>
        <topology evidence="1">Multi-pass membrane protein</topology>
    </subcellularLocation>
</comment>
<dbReference type="GO" id="GO:0009103">
    <property type="term" value="P:lipopolysaccharide biosynthetic process"/>
    <property type="evidence" value="ECO:0007669"/>
    <property type="project" value="UniProtKB-ARBA"/>
</dbReference>
<evidence type="ECO:0000256" key="7">
    <source>
        <dbReference type="ARBA" id="ARBA00023136"/>
    </source>
</evidence>
<organism evidence="11">
    <name type="scientific">uncultured Solirubrobacterales bacterium</name>
    <dbReference type="NCBI Taxonomy" id="768556"/>
    <lineage>
        <taxon>Bacteria</taxon>
        <taxon>Bacillati</taxon>
        <taxon>Actinomycetota</taxon>
        <taxon>Thermoleophilia</taxon>
        <taxon>Solirubrobacterales</taxon>
        <taxon>environmental samples</taxon>
    </lineage>
</organism>
<evidence type="ECO:0000256" key="9">
    <source>
        <dbReference type="SAM" id="Phobius"/>
    </source>
</evidence>
<dbReference type="GO" id="GO:0005886">
    <property type="term" value="C:plasma membrane"/>
    <property type="evidence" value="ECO:0007669"/>
    <property type="project" value="UniProtKB-SubCell"/>
</dbReference>
<feature type="transmembrane region" description="Helical" evidence="9">
    <location>
        <begin position="143"/>
        <end position="160"/>
    </location>
</feature>
<dbReference type="PANTHER" id="PTHR33908:SF11">
    <property type="entry name" value="MEMBRANE PROTEIN"/>
    <property type="match status" value="1"/>
</dbReference>
<evidence type="ECO:0000256" key="2">
    <source>
        <dbReference type="ARBA" id="ARBA00022475"/>
    </source>
</evidence>
<keyword evidence="3" id="KW-0328">Glycosyltransferase</keyword>
<evidence type="ECO:0000256" key="5">
    <source>
        <dbReference type="ARBA" id="ARBA00022692"/>
    </source>
</evidence>
<dbReference type="Pfam" id="PF13231">
    <property type="entry name" value="PMT_2"/>
    <property type="match status" value="1"/>
</dbReference>
<gene>
    <name evidence="11" type="ORF">AVDCRST_MAG17-1045</name>
</gene>
<evidence type="ECO:0000259" key="10">
    <source>
        <dbReference type="Pfam" id="PF13231"/>
    </source>
</evidence>
<dbReference type="AlphaFoldDB" id="A0A6J4SJH6"/>
<feature type="transmembrane region" description="Helical" evidence="9">
    <location>
        <begin position="402"/>
        <end position="420"/>
    </location>
</feature>
<keyword evidence="5 9" id="KW-0812">Transmembrane</keyword>
<evidence type="ECO:0000256" key="6">
    <source>
        <dbReference type="ARBA" id="ARBA00022989"/>
    </source>
</evidence>